<feature type="region of interest" description="Disordered" evidence="2">
    <location>
        <begin position="227"/>
        <end position="468"/>
    </location>
</feature>
<comment type="similarity">
    <text evidence="1">Belongs to the Luc7 family.</text>
</comment>
<comment type="caution">
    <text evidence="3">The sequence shown here is derived from an EMBL/GenBank/DDBJ whole genome shotgun (WGS) entry which is preliminary data.</text>
</comment>
<dbReference type="GO" id="GO:0006376">
    <property type="term" value="P:mRNA splice site recognition"/>
    <property type="evidence" value="ECO:0007669"/>
    <property type="project" value="InterPro"/>
</dbReference>
<organism evidence="3 4">
    <name type="scientific">Streblomastix strix</name>
    <dbReference type="NCBI Taxonomy" id="222440"/>
    <lineage>
        <taxon>Eukaryota</taxon>
        <taxon>Metamonada</taxon>
        <taxon>Preaxostyla</taxon>
        <taxon>Oxymonadida</taxon>
        <taxon>Streblomastigidae</taxon>
        <taxon>Streblomastix</taxon>
    </lineage>
</organism>
<protein>
    <submittedName>
        <fullName evidence="3">Putative CGI-74 protein</fullName>
    </submittedName>
</protein>
<name>A0A5J4X4J8_9EUKA</name>
<dbReference type="AlphaFoldDB" id="A0A5J4X4J8"/>
<evidence type="ECO:0000313" key="3">
    <source>
        <dbReference type="EMBL" id="KAA6401666.1"/>
    </source>
</evidence>
<proteinExistence type="inferred from homology"/>
<feature type="compositionally biased region" description="Basic and acidic residues" evidence="2">
    <location>
        <begin position="368"/>
        <end position="381"/>
    </location>
</feature>
<feature type="compositionally biased region" description="Basic residues" evidence="2">
    <location>
        <begin position="295"/>
        <end position="317"/>
    </location>
</feature>
<feature type="compositionally biased region" description="Acidic residues" evidence="2">
    <location>
        <begin position="394"/>
        <end position="422"/>
    </location>
</feature>
<feature type="compositionally biased region" description="Basic and acidic residues" evidence="2">
    <location>
        <begin position="432"/>
        <end position="443"/>
    </location>
</feature>
<dbReference type="GO" id="GO:0005685">
    <property type="term" value="C:U1 snRNP"/>
    <property type="evidence" value="ECO:0007669"/>
    <property type="project" value="InterPro"/>
</dbReference>
<feature type="compositionally biased region" description="Basic and acidic residues" evidence="2">
    <location>
        <begin position="318"/>
        <end position="353"/>
    </location>
</feature>
<reference evidence="3 4" key="1">
    <citation type="submission" date="2019-03" db="EMBL/GenBank/DDBJ databases">
        <title>Single cell metagenomics reveals metabolic interactions within the superorganism composed of flagellate Streblomastix strix and complex community of Bacteroidetes bacteria on its surface.</title>
        <authorList>
            <person name="Treitli S.C."/>
            <person name="Kolisko M."/>
            <person name="Husnik F."/>
            <person name="Keeling P."/>
            <person name="Hampl V."/>
        </authorList>
    </citation>
    <scope>NUCLEOTIDE SEQUENCE [LARGE SCALE GENOMIC DNA]</scope>
    <source>
        <strain evidence="3">ST1C</strain>
    </source>
</reference>
<dbReference type="OrthoDB" id="153872at2759"/>
<dbReference type="Pfam" id="PF03194">
    <property type="entry name" value="LUC7"/>
    <property type="match status" value="1"/>
</dbReference>
<evidence type="ECO:0000256" key="2">
    <source>
        <dbReference type="SAM" id="MobiDB-lite"/>
    </source>
</evidence>
<evidence type="ECO:0000313" key="4">
    <source>
        <dbReference type="Proteomes" id="UP000324800"/>
    </source>
</evidence>
<feature type="compositionally biased region" description="Basic and acidic residues" evidence="2">
    <location>
        <begin position="227"/>
        <end position="240"/>
    </location>
</feature>
<dbReference type="PANTHER" id="PTHR12375">
    <property type="entry name" value="RNA-BINDING PROTEIN LUC7-RELATED"/>
    <property type="match status" value="1"/>
</dbReference>
<evidence type="ECO:0000256" key="1">
    <source>
        <dbReference type="ARBA" id="ARBA00005655"/>
    </source>
</evidence>
<sequence>MDSIRAQFETLMGSSDGQTKNSISLRFAEPQFCKAYLIGACPHELFQGTKADSGLCRLQHDPKMKALYEKALLLNGRDAWNIEREAERQILRFTQDMDHNIRESEKKVAMENFGNPDNEKIVEVSAQLKEILRKMETLGEEGKIDESAGLIQQMEALKKLKEDLYIAERLAGGHQHLRICYICGASLFAQETARRLADHFAGKHHNGYRILREKLIEIREHREIDKQTLEKENKQNENTKDGQPILNQDKQKQEEQKDEKKEDKDKDKSKDKEKESDNKERRKDKDHYGRERERRRSRSHHHHRSKSRSHSHRRSKDRKKESHKRRESEVKSIKSETKSVKHEIKKERKDKHDDKKKKQKEKQKKERNKNESSSESSEKKSKEKKKKKKKEKSETEESDDDSNEEKSDDEEEEEEEEESDSSEIERKKVKKHSGDVKRKENVSSRKKSISSQKRSESSRKRSKSKHRK</sequence>
<gene>
    <name evidence="3" type="ORF">EZS28_002810</name>
</gene>
<feature type="compositionally biased region" description="Basic residues" evidence="2">
    <location>
        <begin position="354"/>
        <end position="367"/>
    </location>
</feature>
<feature type="compositionally biased region" description="Basic and acidic residues" evidence="2">
    <location>
        <begin position="249"/>
        <end position="294"/>
    </location>
</feature>
<dbReference type="EMBL" id="SNRW01000352">
    <property type="protein sequence ID" value="KAA6401666.1"/>
    <property type="molecule type" value="Genomic_DNA"/>
</dbReference>
<accession>A0A5J4X4J8</accession>
<dbReference type="InterPro" id="IPR004882">
    <property type="entry name" value="Luc7-rel"/>
</dbReference>
<dbReference type="Proteomes" id="UP000324800">
    <property type="component" value="Unassembled WGS sequence"/>
</dbReference>
<dbReference type="GO" id="GO:0003729">
    <property type="term" value="F:mRNA binding"/>
    <property type="evidence" value="ECO:0007669"/>
    <property type="project" value="InterPro"/>
</dbReference>